<dbReference type="PROSITE" id="PS00688">
    <property type="entry name" value="SIGMA54_INTERACT_3"/>
    <property type="match status" value="1"/>
</dbReference>
<dbReference type="InterPro" id="IPR025662">
    <property type="entry name" value="Sigma_54_int_dom_ATP-bd_1"/>
</dbReference>
<dbReference type="FunFam" id="3.40.50.300:FF:000006">
    <property type="entry name" value="DNA-binding transcriptional regulator NtrC"/>
    <property type="match status" value="1"/>
</dbReference>
<dbReference type="InterPro" id="IPR001789">
    <property type="entry name" value="Sig_transdc_resp-reg_receiver"/>
</dbReference>
<dbReference type="Gene3D" id="1.10.8.60">
    <property type="match status" value="1"/>
</dbReference>
<keyword evidence="1" id="KW-0547">Nucleotide-binding</keyword>
<dbReference type="SMART" id="SM00448">
    <property type="entry name" value="REC"/>
    <property type="match status" value="1"/>
</dbReference>
<dbReference type="SUPFAM" id="SSF52540">
    <property type="entry name" value="P-loop containing nucleoside triphosphate hydrolases"/>
    <property type="match status" value="1"/>
</dbReference>
<feature type="domain" description="Response regulatory" evidence="8">
    <location>
        <begin position="3"/>
        <end position="113"/>
    </location>
</feature>
<evidence type="ECO:0000259" key="8">
    <source>
        <dbReference type="PROSITE" id="PS50110"/>
    </source>
</evidence>
<dbReference type="GO" id="GO:0005524">
    <property type="term" value="F:ATP binding"/>
    <property type="evidence" value="ECO:0007669"/>
    <property type="project" value="UniProtKB-KW"/>
</dbReference>
<protein>
    <submittedName>
        <fullName evidence="9">Fis family transcriptional regulator</fullName>
    </submittedName>
</protein>
<evidence type="ECO:0000313" key="10">
    <source>
        <dbReference type="Proteomes" id="UP000179076"/>
    </source>
</evidence>
<dbReference type="InterPro" id="IPR011006">
    <property type="entry name" value="CheY-like_superfamily"/>
</dbReference>
<comment type="caution">
    <text evidence="9">The sequence shown here is derived from an EMBL/GenBank/DDBJ whole genome shotgun (WGS) entry which is preliminary data.</text>
</comment>
<dbReference type="InterPro" id="IPR025944">
    <property type="entry name" value="Sigma_54_int_dom_CS"/>
</dbReference>
<dbReference type="PROSITE" id="PS00675">
    <property type="entry name" value="SIGMA54_INTERACT_1"/>
    <property type="match status" value="1"/>
</dbReference>
<dbReference type="PANTHER" id="PTHR32071">
    <property type="entry name" value="TRANSCRIPTIONAL REGULATORY PROTEIN"/>
    <property type="match status" value="1"/>
</dbReference>
<dbReference type="PROSITE" id="PS50045">
    <property type="entry name" value="SIGMA54_INTERACT_4"/>
    <property type="match status" value="1"/>
</dbReference>
<evidence type="ECO:0000256" key="3">
    <source>
        <dbReference type="ARBA" id="ARBA00023015"/>
    </source>
</evidence>
<keyword evidence="3" id="KW-0805">Transcription regulation</keyword>
<dbReference type="PROSITE" id="PS00676">
    <property type="entry name" value="SIGMA54_INTERACT_2"/>
    <property type="match status" value="1"/>
</dbReference>
<dbReference type="InterPro" id="IPR025943">
    <property type="entry name" value="Sigma_54_int_dom_ATP-bd_2"/>
</dbReference>
<evidence type="ECO:0000313" key="9">
    <source>
        <dbReference type="EMBL" id="OGI64613.1"/>
    </source>
</evidence>
<keyword evidence="6" id="KW-0597">Phosphoprotein</keyword>
<dbReference type="CDD" id="cd00009">
    <property type="entry name" value="AAA"/>
    <property type="match status" value="1"/>
</dbReference>
<name>A0A1F6V4L5_9PROT</name>
<dbReference type="Gene3D" id="3.40.50.2300">
    <property type="match status" value="1"/>
</dbReference>
<evidence type="ECO:0000256" key="5">
    <source>
        <dbReference type="ARBA" id="ARBA00023163"/>
    </source>
</evidence>
<dbReference type="PANTHER" id="PTHR32071:SF117">
    <property type="entry name" value="PTS-DEPENDENT DIHYDROXYACETONE KINASE OPERON REGULATORY PROTEIN-RELATED"/>
    <property type="match status" value="1"/>
</dbReference>
<feature type="modified residue" description="4-aspartylphosphate" evidence="6">
    <location>
        <position position="52"/>
    </location>
</feature>
<organism evidence="9 10">
    <name type="scientific">Candidatus Muproteobacteria bacterium RBG_16_60_9</name>
    <dbReference type="NCBI Taxonomy" id="1817755"/>
    <lineage>
        <taxon>Bacteria</taxon>
        <taxon>Pseudomonadati</taxon>
        <taxon>Pseudomonadota</taxon>
        <taxon>Candidatus Muproteobacteria</taxon>
    </lineage>
</organism>
<dbReference type="Pfam" id="PF00072">
    <property type="entry name" value="Response_reg"/>
    <property type="match status" value="1"/>
</dbReference>
<dbReference type="AlphaFoldDB" id="A0A1F6V4L5"/>
<evidence type="ECO:0000259" key="7">
    <source>
        <dbReference type="PROSITE" id="PS50045"/>
    </source>
</evidence>
<dbReference type="InterPro" id="IPR003593">
    <property type="entry name" value="AAA+_ATPase"/>
</dbReference>
<gene>
    <name evidence="9" type="ORF">A2W18_08100</name>
</gene>
<dbReference type="Pfam" id="PF25601">
    <property type="entry name" value="AAA_lid_14"/>
    <property type="match status" value="1"/>
</dbReference>
<keyword evidence="5" id="KW-0804">Transcription</keyword>
<dbReference type="EMBL" id="MFSP01000129">
    <property type="protein sequence ID" value="OGI64613.1"/>
    <property type="molecule type" value="Genomic_DNA"/>
</dbReference>
<dbReference type="InterPro" id="IPR058031">
    <property type="entry name" value="AAA_lid_NorR"/>
</dbReference>
<feature type="domain" description="Sigma-54 factor interaction" evidence="7">
    <location>
        <begin position="138"/>
        <end position="367"/>
    </location>
</feature>
<accession>A0A1F6V4L5</accession>
<evidence type="ECO:0000256" key="4">
    <source>
        <dbReference type="ARBA" id="ARBA00023125"/>
    </source>
</evidence>
<dbReference type="InterPro" id="IPR027417">
    <property type="entry name" value="P-loop_NTPase"/>
</dbReference>
<evidence type="ECO:0000256" key="1">
    <source>
        <dbReference type="ARBA" id="ARBA00022741"/>
    </source>
</evidence>
<reference evidence="9 10" key="1">
    <citation type="journal article" date="2016" name="Nat. Commun.">
        <title>Thousands of microbial genomes shed light on interconnected biogeochemical processes in an aquifer system.</title>
        <authorList>
            <person name="Anantharaman K."/>
            <person name="Brown C.T."/>
            <person name="Hug L.A."/>
            <person name="Sharon I."/>
            <person name="Castelle C.J."/>
            <person name="Probst A.J."/>
            <person name="Thomas B.C."/>
            <person name="Singh A."/>
            <person name="Wilkins M.J."/>
            <person name="Karaoz U."/>
            <person name="Brodie E.L."/>
            <person name="Williams K.H."/>
            <person name="Hubbard S.S."/>
            <person name="Banfield J.F."/>
        </authorList>
    </citation>
    <scope>NUCLEOTIDE SEQUENCE [LARGE SCALE GENOMIC DNA]</scope>
</reference>
<dbReference type="GO" id="GO:0000160">
    <property type="term" value="P:phosphorelay signal transduction system"/>
    <property type="evidence" value="ECO:0007669"/>
    <property type="project" value="InterPro"/>
</dbReference>
<dbReference type="Proteomes" id="UP000179076">
    <property type="component" value="Unassembled WGS sequence"/>
</dbReference>
<dbReference type="SMART" id="SM00382">
    <property type="entry name" value="AAA"/>
    <property type="match status" value="1"/>
</dbReference>
<dbReference type="Pfam" id="PF00158">
    <property type="entry name" value="Sigma54_activat"/>
    <property type="match status" value="1"/>
</dbReference>
<dbReference type="GO" id="GO:0006355">
    <property type="term" value="P:regulation of DNA-templated transcription"/>
    <property type="evidence" value="ECO:0007669"/>
    <property type="project" value="InterPro"/>
</dbReference>
<sequence>MSRLLIVEDEAVIRQALQRLLVRHGYEVAEAGAVNEALEAHDLASFDLVIADLRLPGVPGTDIIARAAPVPVLIMTSYGSVKSAVEAMKLGAADYITKPFDHDEMLLCVSRILEQRQLLRRAQTLQAELDRNYPVGGIIGDCGAMREVFERIRKVAPTDSTVLIRGESGTGKELVARALHENSPRKDAPVVAVNCAAIPDALIESELFGHEKGAFTGAIAEHRGLLETADGGTLFLDEIGELPAAAQARLLRVLQEGEIRRVGSARARKVNVRLIAATHRDLEGRVAEGLFRSDLYFRLHVIEIQLPPLRDRGDDFAILAEFLLAKICRRLNRARVWLTPPALAAMKAYRWPGNVRELENAIERAVILCEDGQITADLLAIDVVAPATLGTGDDAASLSLEDYFRRFVLTHQDRLTETELSKRLGMSRKALWERRQRLNLPRSKSV</sequence>
<keyword evidence="4" id="KW-0238">DNA-binding</keyword>
<dbReference type="GO" id="GO:0003677">
    <property type="term" value="F:DNA binding"/>
    <property type="evidence" value="ECO:0007669"/>
    <property type="project" value="UniProtKB-KW"/>
</dbReference>
<dbReference type="InterPro" id="IPR002078">
    <property type="entry name" value="Sigma_54_int"/>
</dbReference>
<keyword evidence="2" id="KW-0067">ATP-binding</keyword>
<evidence type="ECO:0000256" key="6">
    <source>
        <dbReference type="PROSITE-ProRule" id="PRU00169"/>
    </source>
</evidence>
<dbReference type="Gene3D" id="3.40.50.300">
    <property type="entry name" value="P-loop containing nucleotide triphosphate hydrolases"/>
    <property type="match status" value="1"/>
</dbReference>
<proteinExistence type="predicted"/>
<evidence type="ECO:0000256" key="2">
    <source>
        <dbReference type="ARBA" id="ARBA00022840"/>
    </source>
</evidence>
<dbReference type="PROSITE" id="PS50110">
    <property type="entry name" value="RESPONSE_REGULATORY"/>
    <property type="match status" value="1"/>
</dbReference>
<dbReference type="SUPFAM" id="SSF52172">
    <property type="entry name" value="CheY-like"/>
    <property type="match status" value="1"/>
</dbReference>